<dbReference type="Pfam" id="PF08713">
    <property type="entry name" value="DNA_alkylation"/>
    <property type="match status" value="1"/>
</dbReference>
<reference evidence="1" key="1">
    <citation type="submission" date="2019-08" db="EMBL/GenBank/DDBJ databases">
        <authorList>
            <person name="Kucharzyk K."/>
            <person name="Murdoch R.W."/>
            <person name="Higgins S."/>
            <person name="Loffler F."/>
        </authorList>
    </citation>
    <scope>NUCLEOTIDE SEQUENCE</scope>
</reference>
<dbReference type="AlphaFoldDB" id="A0A644YTY9"/>
<gene>
    <name evidence="1" type="ORF">SDC9_78603</name>
</gene>
<dbReference type="InterPro" id="IPR016024">
    <property type="entry name" value="ARM-type_fold"/>
</dbReference>
<proteinExistence type="predicted"/>
<protein>
    <recommendedName>
        <fullName evidence="2">DNA alkylation repair enzyme</fullName>
    </recommendedName>
</protein>
<accession>A0A644YTY9</accession>
<name>A0A644YTY9_9ZZZZ</name>
<sequence>MLKKSGFKAIFALKFLIRQVDMNEILQQVRADLRRSMNGVASKSMREKGLHYKLNFGVDIPRLRQLSERYPADAQLAELLWKQETRELKILATMLYPIDEFDFEKAAEWVKEIPNHEIREQVCMNLFQKLSFADKLVQNWANSADEEVRTSGYWLFARLLIVKSDLVDRAGQNGVMEKMIADLSSDSYFLRLSAQSALKFLGRTSKELSQKILNGIQDFKTSDDAAKNEIFDSLSFEFAE</sequence>
<dbReference type="EMBL" id="VSSQ01006250">
    <property type="protein sequence ID" value="MPM32045.1"/>
    <property type="molecule type" value="Genomic_DNA"/>
</dbReference>
<dbReference type="Gene3D" id="1.25.10.90">
    <property type="match status" value="1"/>
</dbReference>
<dbReference type="InterPro" id="IPR014825">
    <property type="entry name" value="DNA_alkylation"/>
</dbReference>
<dbReference type="PANTHER" id="PTHR41291:SF1">
    <property type="entry name" value="DNA ALKYLATION REPAIR PROTEIN"/>
    <property type="match status" value="1"/>
</dbReference>
<dbReference type="PANTHER" id="PTHR41291">
    <property type="entry name" value="DNA ALKYLATION REPAIR PROTEIN"/>
    <property type="match status" value="1"/>
</dbReference>
<dbReference type="SUPFAM" id="SSF48371">
    <property type="entry name" value="ARM repeat"/>
    <property type="match status" value="1"/>
</dbReference>
<comment type="caution">
    <text evidence="1">The sequence shown here is derived from an EMBL/GenBank/DDBJ whole genome shotgun (WGS) entry which is preliminary data.</text>
</comment>
<evidence type="ECO:0008006" key="2">
    <source>
        <dbReference type="Google" id="ProtNLM"/>
    </source>
</evidence>
<evidence type="ECO:0000313" key="1">
    <source>
        <dbReference type="EMBL" id="MPM32045.1"/>
    </source>
</evidence>
<organism evidence="1">
    <name type="scientific">bioreactor metagenome</name>
    <dbReference type="NCBI Taxonomy" id="1076179"/>
    <lineage>
        <taxon>unclassified sequences</taxon>
        <taxon>metagenomes</taxon>
        <taxon>ecological metagenomes</taxon>
    </lineage>
</organism>